<dbReference type="PANTHER" id="PTHR31339">
    <property type="entry name" value="PECTIN LYASE-RELATED"/>
    <property type="match status" value="1"/>
</dbReference>
<dbReference type="InterPro" id="IPR024535">
    <property type="entry name" value="RHGA/B-epi-like_pectate_lyase"/>
</dbReference>
<evidence type="ECO:0000256" key="1">
    <source>
        <dbReference type="ARBA" id="ARBA00007754"/>
    </source>
</evidence>
<dbReference type="InterPro" id="IPR013783">
    <property type="entry name" value="Ig-like_fold"/>
</dbReference>
<evidence type="ECO:0008006" key="11">
    <source>
        <dbReference type="Google" id="ProtNLM"/>
    </source>
</evidence>
<dbReference type="AlphaFoldDB" id="A0A940IID2"/>
<keyword evidence="4 5" id="KW-0326">Glycosidase</keyword>
<dbReference type="InterPro" id="IPR000805">
    <property type="entry name" value="Glyco_hydro_26"/>
</dbReference>
<evidence type="ECO:0000313" key="10">
    <source>
        <dbReference type="Proteomes" id="UP000725002"/>
    </source>
</evidence>
<evidence type="ECO:0000256" key="2">
    <source>
        <dbReference type="ARBA" id="ARBA00008834"/>
    </source>
</evidence>
<dbReference type="SUPFAM" id="SSF51445">
    <property type="entry name" value="(Trans)glycosidases"/>
    <property type="match status" value="1"/>
</dbReference>
<evidence type="ECO:0000313" key="9">
    <source>
        <dbReference type="EMBL" id="MBO8483608.1"/>
    </source>
</evidence>
<dbReference type="PRINTS" id="PR00739">
    <property type="entry name" value="GLHYDRLASE26"/>
</dbReference>
<evidence type="ECO:0000256" key="3">
    <source>
        <dbReference type="ARBA" id="ARBA00022801"/>
    </source>
</evidence>
<feature type="domain" description="GH26" evidence="8">
    <location>
        <begin position="529"/>
        <end position="860"/>
    </location>
</feature>
<evidence type="ECO:0000256" key="4">
    <source>
        <dbReference type="ARBA" id="ARBA00023295"/>
    </source>
</evidence>
<dbReference type="SMART" id="SM00710">
    <property type="entry name" value="PbH1"/>
    <property type="match status" value="6"/>
</dbReference>
<dbReference type="InterPro" id="IPR017853">
    <property type="entry name" value="GH"/>
</dbReference>
<name>A0A940IID2_9BACT</name>
<dbReference type="CDD" id="cd00063">
    <property type="entry name" value="FN3"/>
    <property type="match status" value="1"/>
</dbReference>
<dbReference type="SUPFAM" id="SSF51126">
    <property type="entry name" value="Pectin lyase-like"/>
    <property type="match status" value="1"/>
</dbReference>
<dbReference type="InterPro" id="IPR051801">
    <property type="entry name" value="GH28_Enzymes"/>
</dbReference>
<reference evidence="9" key="1">
    <citation type="submission" date="2020-10" db="EMBL/GenBank/DDBJ databases">
        <authorList>
            <person name="Gilroy R."/>
        </authorList>
    </citation>
    <scope>NUCLEOTIDE SEQUENCE</scope>
    <source>
        <strain evidence="9">G3-8215</strain>
    </source>
</reference>
<dbReference type="Pfam" id="PF00041">
    <property type="entry name" value="fn3"/>
    <property type="match status" value="1"/>
</dbReference>
<dbReference type="Gene3D" id="2.60.40.10">
    <property type="entry name" value="Immunoglobulins"/>
    <property type="match status" value="1"/>
</dbReference>
<dbReference type="InterPro" id="IPR036116">
    <property type="entry name" value="FN3_sf"/>
</dbReference>
<comment type="similarity">
    <text evidence="2 6">Belongs to the glycosyl hydrolase 28 family.</text>
</comment>
<protein>
    <recommendedName>
        <fullName evidence="11">Mannan endo-1,4-beta-mannosidase</fullName>
    </recommendedName>
</protein>
<feature type="active site" description="Proton donor" evidence="5">
    <location>
        <position position="684"/>
    </location>
</feature>
<dbReference type="InterPro" id="IPR006626">
    <property type="entry name" value="PbH1"/>
</dbReference>
<dbReference type="Pfam" id="PF00295">
    <property type="entry name" value="Glyco_hydro_28"/>
    <property type="match status" value="1"/>
</dbReference>
<feature type="active site" description="Nucleophile" evidence="5">
    <location>
        <position position="791"/>
    </location>
</feature>
<dbReference type="GO" id="GO:0016985">
    <property type="term" value="F:mannan endo-1,4-beta-mannosidase activity"/>
    <property type="evidence" value="ECO:0007669"/>
    <property type="project" value="InterPro"/>
</dbReference>
<dbReference type="PANTHER" id="PTHR31339:SF9">
    <property type="entry name" value="PLASMIN AND FIBRONECTIN-BINDING PROTEIN A"/>
    <property type="match status" value="1"/>
</dbReference>
<dbReference type="InterPro" id="IPR011050">
    <property type="entry name" value="Pectin_lyase_fold/virulence"/>
</dbReference>
<gene>
    <name evidence="9" type="ORF">IAB75_05785</name>
</gene>
<evidence type="ECO:0000256" key="6">
    <source>
        <dbReference type="RuleBase" id="RU361169"/>
    </source>
</evidence>
<feature type="domain" description="Fibronectin type-III" evidence="7">
    <location>
        <begin position="16"/>
        <end position="102"/>
    </location>
</feature>
<proteinExistence type="inferred from homology"/>
<evidence type="ECO:0000256" key="5">
    <source>
        <dbReference type="PROSITE-ProRule" id="PRU01100"/>
    </source>
</evidence>
<comment type="caution">
    <text evidence="9">The sequence shown here is derived from an EMBL/GenBank/DDBJ whole genome shotgun (WGS) entry which is preliminary data.</text>
</comment>
<evidence type="ECO:0000259" key="7">
    <source>
        <dbReference type="PROSITE" id="PS50853"/>
    </source>
</evidence>
<organism evidence="9 10">
    <name type="scientific">Candidatus Cryptobacteroides avicola</name>
    <dbReference type="NCBI Taxonomy" id="2840757"/>
    <lineage>
        <taxon>Bacteria</taxon>
        <taxon>Pseudomonadati</taxon>
        <taxon>Bacteroidota</taxon>
        <taxon>Bacteroidia</taxon>
        <taxon>Bacteroidales</taxon>
        <taxon>Candidatus Cryptobacteroides</taxon>
    </lineage>
</organism>
<dbReference type="GO" id="GO:0004650">
    <property type="term" value="F:polygalacturonase activity"/>
    <property type="evidence" value="ECO:0007669"/>
    <property type="project" value="InterPro"/>
</dbReference>
<evidence type="ECO:0000259" key="8">
    <source>
        <dbReference type="PROSITE" id="PS51764"/>
    </source>
</evidence>
<dbReference type="PROSITE" id="PS50853">
    <property type="entry name" value="FN3"/>
    <property type="match status" value="1"/>
</dbReference>
<dbReference type="Pfam" id="PF12708">
    <property type="entry name" value="Pect-lyase_RHGA_epim"/>
    <property type="match status" value="1"/>
</dbReference>
<dbReference type="InterPro" id="IPR000743">
    <property type="entry name" value="Glyco_hydro_28"/>
</dbReference>
<dbReference type="GO" id="GO:0006080">
    <property type="term" value="P:substituted mannan metabolic process"/>
    <property type="evidence" value="ECO:0007669"/>
    <property type="project" value="InterPro"/>
</dbReference>
<dbReference type="Proteomes" id="UP000725002">
    <property type="component" value="Unassembled WGS sequence"/>
</dbReference>
<dbReference type="EMBL" id="JADILV010000038">
    <property type="protein sequence ID" value="MBO8483608.1"/>
    <property type="molecule type" value="Genomic_DNA"/>
</dbReference>
<dbReference type="Gene3D" id="2.160.20.10">
    <property type="entry name" value="Single-stranded right-handed beta-helix, Pectin lyase-like"/>
    <property type="match status" value="1"/>
</dbReference>
<dbReference type="Pfam" id="PF02156">
    <property type="entry name" value="Glyco_hydro_26"/>
    <property type="match status" value="1"/>
</dbReference>
<accession>A0A940IID2</accession>
<dbReference type="PROSITE" id="PS51764">
    <property type="entry name" value="GH26"/>
    <property type="match status" value="1"/>
</dbReference>
<dbReference type="InterPro" id="IPR003961">
    <property type="entry name" value="FN3_dom"/>
</dbReference>
<dbReference type="Gene3D" id="3.20.20.80">
    <property type="entry name" value="Glycosidases"/>
    <property type="match status" value="1"/>
</dbReference>
<dbReference type="SUPFAM" id="SSF49265">
    <property type="entry name" value="Fibronectin type III"/>
    <property type="match status" value="1"/>
</dbReference>
<reference evidence="9" key="2">
    <citation type="journal article" date="2021" name="PeerJ">
        <title>Extensive microbial diversity within the chicken gut microbiome revealed by metagenomics and culture.</title>
        <authorList>
            <person name="Gilroy R."/>
            <person name="Ravi A."/>
            <person name="Getino M."/>
            <person name="Pursley I."/>
            <person name="Horton D.L."/>
            <person name="Alikhan N.F."/>
            <person name="Baker D."/>
            <person name="Gharbi K."/>
            <person name="Hall N."/>
            <person name="Watson M."/>
            <person name="Adriaenssens E.M."/>
            <person name="Foster-Nyarko E."/>
            <person name="Jarju S."/>
            <person name="Secka A."/>
            <person name="Antonio M."/>
            <person name="Oren A."/>
            <person name="Chaudhuri R.R."/>
            <person name="La Ragione R."/>
            <person name="Hildebrand F."/>
            <person name="Pallen M.J."/>
        </authorList>
    </citation>
    <scope>NUCLEOTIDE SEQUENCE</scope>
    <source>
        <strain evidence="9">G3-8215</strain>
    </source>
</reference>
<comment type="similarity">
    <text evidence="1 5">Belongs to the glycosyl hydrolase 26 family.</text>
</comment>
<dbReference type="InterPro" id="IPR012334">
    <property type="entry name" value="Pectin_lyas_fold"/>
</dbReference>
<sequence length="879" mass="99181">MTLILACLSVTAFCKAPEKCRILPGTTSSSGAIVFWEFPSGYNEVRHYNVYIDGNLAGSTDRNSFRIQGLDASTEYSITVSAIYRNRKEHAAEPVILKTLQSPEILNVKDFGAAGDGKTIDTRALQKAIDECPPFGEVHIPAGTYITGALFILKDNISIRLDEGATLKAVHNLFHFPLVKNRYEGQGVDAFASVVNIGELDGKRYSGIRIYGGGTIDNQGSILARQQTEALSRMSRSRGLPIINCDNVAIDSITVTNPCTWNVHPLLCNGVTTYGCTIVSSGFGLSNADGWDPDSSSECYLLNSTLDGQDDNIAIKSVQFMKEDGTEIRKPCENIHISFCRFIRGGGLCIGVELPSGVRNVWITNCTIENCDRGIQICSRQNNQGTGAIENIHFRDITIKRTGEWGININLWYWINSYRPGSFKSEDIREIKDIYFENIEICKTTGCPIQILGLKEQPVKGIHFKNVTIGGSQYEMLLRHCHDITFENVNVGERYWVFDNANDVSVDRKTSAQAEFIYPYRLVDPDATFGTKALYANLMDIQDSGKFVFGAQDATASGYGWNDNSGISDIERVTGKRPQMYCWDFMNIATPHADKLLDDTRKVRDLTCQAYYQGGVISYCWHAANPVTGGSFYETGDSIVQKILPGGEYHKRLTDMLDQIAEYNKTLIGKNGEHIPVIFRPWHEFDGDWFWWGKKYCSAEEFKELYRFTVSYLRDTCGIHNFLYAFSPDINFTTEEEYLERHPGDEYVDVIAMDNYWNFRYDEKDLSHAHLRLKVISDYAKKTGKLAALSETGQCGIDDPEWFTGRLLKSVYGYPEDQVKLAYIAVWRNSIQGFWTPYKGHPATEDFIKFVNDPRVIMADPYDWTNKFYHFDQSGQNGN</sequence>
<dbReference type="InterPro" id="IPR022790">
    <property type="entry name" value="GH26_dom"/>
</dbReference>
<keyword evidence="3 5" id="KW-0378">Hydrolase</keyword>